<name>A0AAV3AF80_PYXAD</name>
<comment type="caution">
    <text evidence="9">The sequence shown here is derived from an EMBL/GenBank/DDBJ whole genome shotgun (WGS) entry which is preliminary data.</text>
</comment>
<evidence type="ECO:0000256" key="5">
    <source>
        <dbReference type="SAM" id="Coils"/>
    </source>
</evidence>
<gene>
    <name evidence="9" type="ORF">GDO54_017335</name>
</gene>
<feature type="compositionally biased region" description="Polar residues" evidence="6">
    <location>
        <begin position="292"/>
        <end position="311"/>
    </location>
</feature>
<evidence type="ECO:0000256" key="3">
    <source>
        <dbReference type="ARBA" id="ARBA00022553"/>
    </source>
</evidence>
<evidence type="ECO:0000259" key="7">
    <source>
        <dbReference type="Pfam" id="PF13914"/>
    </source>
</evidence>
<feature type="coiled-coil region" evidence="5">
    <location>
        <begin position="8"/>
        <end position="35"/>
    </location>
</feature>
<dbReference type="Pfam" id="PF13916">
    <property type="entry name" value="Phostensin_N"/>
    <property type="match status" value="1"/>
</dbReference>
<dbReference type="PANTHER" id="PTHR21685:SF0">
    <property type="entry name" value="PHOSTENSIN"/>
    <property type="match status" value="1"/>
</dbReference>
<dbReference type="GO" id="GO:0005737">
    <property type="term" value="C:cytoplasm"/>
    <property type="evidence" value="ECO:0007669"/>
    <property type="project" value="UniProtKB-SubCell"/>
</dbReference>
<feature type="domain" description="Phostensin/Taperin N-terminal" evidence="8">
    <location>
        <begin position="28"/>
        <end position="106"/>
    </location>
</feature>
<keyword evidence="5" id="KW-0175">Coiled coil</keyword>
<dbReference type="InterPro" id="IPR025907">
    <property type="entry name" value="Phostensin/Taperin_PP1-bd_dom"/>
</dbReference>
<dbReference type="EMBL" id="DYDO01000007">
    <property type="protein sequence ID" value="DBA20573.1"/>
    <property type="molecule type" value="Genomic_DNA"/>
</dbReference>
<dbReference type="GO" id="GO:0019902">
    <property type="term" value="F:phosphatase binding"/>
    <property type="evidence" value="ECO:0007669"/>
    <property type="project" value="InterPro"/>
</dbReference>
<organism evidence="9 10">
    <name type="scientific">Pyxicephalus adspersus</name>
    <name type="common">African bullfrog</name>
    <dbReference type="NCBI Taxonomy" id="30357"/>
    <lineage>
        <taxon>Eukaryota</taxon>
        <taxon>Metazoa</taxon>
        <taxon>Chordata</taxon>
        <taxon>Craniata</taxon>
        <taxon>Vertebrata</taxon>
        <taxon>Euteleostomi</taxon>
        <taxon>Amphibia</taxon>
        <taxon>Batrachia</taxon>
        <taxon>Anura</taxon>
        <taxon>Neobatrachia</taxon>
        <taxon>Ranoidea</taxon>
        <taxon>Pyxicephalidae</taxon>
        <taxon>Pyxicephalinae</taxon>
        <taxon>Pyxicephalus</taxon>
    </lineage>
</organism>
<keyword evidence="10" id="KW-1185">Reference proteome</keyword>
<comment type="subcellular location">
    <subcellularLocation>
        <location evidence="1">Cytoplasm</location>
    </subcellularLocation>
</comment>
<dbReference type="Proteomes" id="UP001181693">
    <property type="component" value="Unassembled WGS sequence"/>
</dbReference>
<keyword evidence="4" id="KW-0009">Actin-binding</keyword>
<feature type="region of interest" description="Disordered" evidence="6">
    <location>
        <begin position="142"/>
        <end position="200"/>
    </location>
</feature>
<evidence type="ECO:0000256" key="4">
    <source>
        <dbReference type="ARBA" id="ARBA00023203"/>
    </source>
</evidence>
<evidence type="ECO:0000256" key="2">
    <source>
        <dbReference type="ARBA" id="ARBA00022490"/>
    </source>
</evidence>
<evidence type="ECO:0000259" key="8">
    <source>
        <dbReference type="Pfam" id="PF13916"/>
    </source>
</evidence>
<keyword evidence="2" id="KW-0963">Cytoplasm</keyword>
<evidence type="ECO:0000256" key="1">
    <source>
        <dbReference type="ARBA" id="ARBA00004496"/>
    </source>
</evidence>
<evidence type="ECO:0000313" key="9">
    <source>
        <dbReference type="EMBL" id="DBA20573.1"/>
    </source>
</evidence>
<proteinExistence type="predicted"/>
<accession>A0AAV3AF80</accession>
<feature type="region of interest" description="Disordered" evidence="6">
    <location>
        <begin position="449"/>
        <end position="473"/>
    </location>
</feature>
<feature type="compositionally biased region" description="Basic and acidic residues" evidence="6">
    <location>
        <begin position="58"/>
        <end position="86"/>
    </location>
</feature>
<feature type="region of interest" description="Disordered" evidence="6">
    <location>
        <begin position="289"/>
        <end position="357"/>
    </location>
</feature>
<feature type="domain" description="Phostensin/Taperin PP1-binding" evidence="7">
    <location>
        <begin position="335"/>
        <end position="445"/>
    </location>
</feature>
<feature type="region of interest" description="Disordered" evidence="6">
    <location>
        <begin position="58"/>
        <end position="104"/>
    </location>
</feature>
<dbReference type="Pfam" id="PF13914">
    <property type="entry name" value="Phostensin"/>
    <property type="match status" value="1"/>
</dbReference>
<dbReference type="InterPro" id="IPR026671">
    <property type="entry name" value="PPP1R18/Tprn"/>
</dbReference>
<evidence type="ECO:0000256" key="6">
    <source>
        <dbReference type="SAM" id="MobiDB-lite"/>
    </source>
</evidence>
<protein>
    <recommendedName>
        <fullName evidence="11">Phostensin</fullName>
    </recommendedName>
</protein>
<dbReference type="PANTHER" id="PTHR21685">
    <property type="entry name" value="TON-B BOX DOMAIN"/>
    <property type="match status" value="1"/>
</dbReference>
<reference evidence="9" key="1">
    <citation type="thesis" date="2020" institute="ProQuest LLC" country="789 East Eisenhower Parkway, Ann Arbor, MI, USA">
        <title>Comparative Genomics and Chromosome Evolution.</title>
        <authorList>
            <person name="Mudd A.B."/>
        </authorList>
    </citation>
    <scope>NUCLEOTIDE SEQUENCE</scope>
    <source>
        <strain evidence="9">1538</strain>
        <tissue evidence="9">Blood</tissue>
    </source>
</reference>
<dbReference type="GO" id="GO:0003779">
    <property type="term" value="F:actin binding"/>
    <property type="evidence" value="ECO:0007669"/>
    <property type="project" value="UniProtKB-KW"/>
</dbReference>
<sequence>MEVPDWKFHLLERKRKEEEESKKREREEEERLAKMPAWKREIILRRKAKAEASMLENKVEVEGGEQDEREKTTMIEEEEKESRVLRENIGPVQQNPFIQQENQRRIPEYSCTKSKTTTEQAVHRAAKIEDILRDPHLANEVKEQEARIEDHQPPSVEGKGRVSRLLSRFGGSRTEDENNDPCLQRVNGEAGSPSKTLPSSPVVLADTETQASIAFANPVLSTSSCHRAVTGSQTLTQETTLSSHVTPSSSCIDFEPAEISPCVAPTAMSGFSNRPSMTEDVRSFPFQLRPASASSPRQFKQTTQVSPTLTKPETLKPSPEKSEEDGERGLSPSRAPSSLQTFKRGPMESQAMQRRKGNTITVNPRKAPVCENGVAATETKTQTAKPDSGKKRYPTVDEIKVIGGYLALSRSCLAKNIRDKKKMNISFPEAELERTFEYPSESSLLAEYGPCDEPEVPVPPLAQQEEDEEEESVLLGGILRRKALIVGE</sequence>
<keyword evidence="3" id="KW-0597">Phosphoprotein</keyword>
<dbReference type="AlphaFoldDB" id="A0AAV3AF80"/>
<evidence type="ECO:0008006" key="11">
    <source>
        <dbReference type="Google" id="ProtNLM"/>
    </source>
</evidence>
<feature type="compositionally biased region" description="Basic and acidic residues" evidence="6">
    <location>
        <begin position="142"/>
        <end position="152"/>
    </location>
</feature>
<feature type="compositionally biased region" description="Polar residues" evidence="6">
    <location>
        <begin position="91"/>
        <end position="101"/>
    </location>
</feature>
<dbReference type="InterPro" id="IPR025903">
    <property type="entry name" value="Phostensin/Taperin_N_dom"/>
</dbReference>
<evidence type="ECO:0000313" key="10">
    <source>
        <dbReference type="Proteomes" id="UP001181693"/>
    </source>
</evidence>